<proteinExistence type="predicted"/>
<reference evidence="1" key="1">
    <citation type="submission" date="2022-06" db="EMBL/GenBank/DDBJ databases">
        <title>Complete genome sequence and characterization of Cupriavidus gilardii QJ1 isolated from contaminating cells.</title>
        <authorList>
            <person name="Qi J."/>
        </authorList>
    </citation>
    <scope>NUCLEOTIDE SEQUENCE</scope>
    <source>
        <strain evidence="1">QJ1</strain>
    </source>
</reference>
<name>A0ABY4VJJ3_9BURK</name>
<protein>
    <recommendedName>
        <fullName evidence="3">HNH endonuclease</fullName>
    </recommendedName>
</protein>
<gene>
    <name evidence="1" type="ORF">NDR89_08275</name>
</gene>
<sequence length="215" mass="24308">MDDAYTPAMTTLVLTPDERSAITTALAKEKPWDEDNELIKSVKAKIRTHHLARHGNTCCYCRTILHGAGHFMIDREHVLPKGIATYKPYSFAIWNLSISCKRCNMQFKGEDDGFVVDKINTDSFTSSGNYRLLHPNFDPWDQHLCRDARQVNTRYVVKYTLISTNPKGQYTYDYFNLKGLEIDSCDAAQGVKRAAPGSESESVAEARQIAAMYGQ</sequence>
<evidence type="ECO:0008006" key="3">
    <source>
        <dbReference type="Google" id="ProtNLM"/>
    </source>
</evidence>
<dbReference type="RefSeq" id="WP_252251710.1">
    <property type="nucleotide sequence ID" value="NZ_CP098735.1"/>
</dbReference>
<accession>A0ABY4VJJ3</accession>
<dbReference type="Proteomes" id="UP001056648">
    <property type="component" value="Chromosome 1"/>
</dbReference>
<organism evidence="1 2">
    <name type="scientific">Cupriavidus gilardii</name>
    <dbReference type="NCBI Taxonomy" id="82541"/>
    <lineage>
        <taxon>Bacteria</taxon>
        <taxon>Pseudomonadati</taxon>
        <taxon>Pseudomonadota</taxon>
        <taxon>Betaproteobacteria</taxon>
        <taxon>Burkholderiales</taxon>
        <taxon>Burkholderiaceae</taxon>
        <taxon>Cupriavidus</taxon>
    </lineage>
</organism>
<keyword evidence="2" id="KW-1185">Reference proteome</keyword>
<evidence type="ECO:0000313" key="1">
    <source>
        <dbReference type="EMBL" id="USE77240.1"/>
    </source>
</evidence>
<dbReference type="Gene3D" id="1.10.30.50">
    <property type="match status" value="1"/>
</dbReference>
<evidence type="ECO:0000313" key="2">
    <source>
        <dbReference type="Proteomes" id="UP001056648"/>
    </source>
</evidence>
<dbReference type="EMBL" id="CP098735">
    <property type="protein sequence ID" value="USE77240.1"/>
    <property type="molecule type" value="Genomic_DNA"/>
</dbReference>